<dbReference type="OrthoDB" id="10319661at2759"/>
<evidence type="ECO:0000313" key="2">
    <source>
        <dbReference type="EMBL" id="PON82284.1"/>
    </source>
</evidence>
<evidence type="ECO:0000313" key="3">
    <source>
        <dbReference type="Proteomes" id="UP000237000"/>
    </source>
</evidence>
<name>A0A2P5E9U0_TREOI</name>
<proteinExistence type="predicted"/>
<dbReference type="AlphaFoldDB" id="A0A2P5E9U0"/>
<keyword evidence="3" id="KW-1185">Reference proteome</keyword>
<dbReference type="Proteomes" id="UP000237000">
    <property type="component" value="Unassembled WGS sequence"/>
</dbReference>
<gene>
    <name evidence="2" type="ORF">TorRG33x02_219000</name>
</gene>
<organism evidence="2 3">
    <name type="scientific">Trema orientale</name>
    <name type="common">Charcoal tree</name>
    <name type="synonym">Celtis orientalis</name>
    <dbReference type="NCBI Taxonomy" id="63057"/>
    <lineage>
        <taxon>Eukaryota</taxon>
        <taxon>Viridiplantae</taxon>
        <taxon>Streptophyta</taxon>
        <taxon>Embryophyta</taxon>
        <taxon>Tracheophyta</taxon>
        <taxon>Spermatophyta</taxon>
        <taxon>Magnoliopsida</taxon>
        <taxon>eudicotyledons</taxon>
        <taxon>Gunneridae</taxon>
        <taxon>Pentapetalae</taxon>
        <taxon>rosids</taxon>
        <taxon>fabids</taxon>
        <taxon>Rosales</taxon>
        <taxon>Cannabaceae</taxon>
        <taxon>Trema</taxon>
    </lineage>
</organism>
<feature type="compositionally biased region" description="Basic and acidic residues" evidence="1">
    <location>
        <begin position="142"/>
        <end position="153"/>
    </location>
</feature>
<evidence type="ECO:0000256" key="1">
    <source>
        <dbReference type="SAM" id="MobiDB-lite"/>
    </source>
</evidence>
<feature type="region of interest" description="Disordered" evidence="1">
    <location>
        <begin position="131"/>
        <end position="154"/>
    </location>
</feature>
<protein>
    <submittedName>
        <fullName evidence="2">Uncharacterized protein</fullName>
    </submittedName>
</protein>
<sequence length="168" mass="18358">MSQITLPTKKGTPKTNHLLPRRPEFAVRVLAARHILVRVPAVTQTLLLPQRHHSSTPLPLPPLPPPLIHLNGPGRSQARELPTTHVTGRTVDIPEPDSTARMAPLPHDEAQQERRLKGHNLVLGLEESQRIGVGRGGGSQRHGSDIAPKESRTGHGGSGFWVLGFMYI</sequence>
<reference evidence="3" key="1">
    <citation type="submission" date="2016-06" db="EMBL/GenBank/DDBJ databases">
        <title>Parallel loss of symbiosis genes in relatives of nitrogen-fixing non-legume Parasponia.</title>
        <authorList>
            <person name="Van Velzen R."/>
            <person name="Holmer R."/>
            <person name="Bu F."/>
            <person name="Rutten L."/>
            <person name="Van Zeijl A."/>
            <person name="Liu W."/>
            <person name="Santuari L."/>
            <person name="Cao Q."/>
            <person name="Sharma T."/>
            <person name="Shen D."/>
            <person name="Roswanjaya Y."/>
            <person name="Wardhani T."/>
            <person name="Kalhor M.S."/>
            <person name="Jansen J."/>
            <person name="Van den Hoogen J."/>
            <person name="Gungor B."/>
            <person name="Hartog M."/>
            <person name="Hontelez J."/>
            <person name="Verver J."/>
            <person name="Yang W.-C."/>
            <person name="Schijlen E."/>
            <person name="Repin R."/>
            <person name="Schilthuizen M."/>
            <person name="Schranz E."/>
            <person name="Heidstra R."/>
            <person name="Miyata K."/>
            <person name="Fedorova E."/>
            <person name="Kohlen W."/>
            <person name="Bisseling T."/>
            <person name="Smit S."/>
            <person name="Geurts R."/>
        </authorList>
    </citation>
    <scope>NUCLEOTIDE SEQUENCE [LARGE SCALE GENOMIC DNA]</scope>
    <source>
        <strain evidence="3">cv. RG33-2</strain>
    </source>
</reference>
<dbReference type="EMBL" id="JXTC01000197">
    <property type="protein sequence ID" value="PON82284.1"/>
    <property type="molecule type" value="Genomic_DNA"/>
</dbReference>
<comment type="caution">
    <text evidence="2">The sequence shown here is derived from an EMBL/GenBank/DDBJ whole genome shotgun (WGS) entry which is preliminary data.</text>
</comment>
<accession>A0A2P5E9U0</accession>
<dbReference type="InParanoid" id="A0A2P5E9U0"/>